<dbReference type="FunFam" id="3.40.366.10:FF:000002">
    <property type="entry name" value="Probable polyketide synthase 2"/>
    <property type="match status" value="1"/>
</dbReference>
<dbReference type="SMART" id="SM00823">
    <property type="entry name" value="PKS_PP"/>
    <property type="match status" value="1"/>
</dbReference>
<dbReference type="PROSITE" id="PS00606">
    <property type="entry name" value="KS3_1"/>
    <property type="match status" value="1"/>
</dbReference>
<feature type="region of interest" description="Disordered" evidence="8">
    <location>
        <begin position="938"/>
        <end position="961"/>
    </location>
</feature>
<dbReference type="InterPro" id="IPR032821">
    <property type="entry name" value="PKS_assoc"/>
</dbReference>
<dbReference type="InterPro" id="IPR020806">
    <property type="entry name" value="PKS_PP-bd"/>
</dbReference>
<dbReference type="SUPFAM" id="SSF55048">
    <property type="entry name" value="Probable ACP-binding domain of malonyl-CoA ACP transacylase"/>
    <property type="match status" value="1"/>
</dbReference>
<keyword evidence="4 11" id="KW-0808">Transferase</keyword>
<evidence type="ECO:0000259" key="9">
    <source>
        <dbReference type="PROSITE" id="PS50075"/>
    </source>
</evidence>
<dbReference type="RefSeq" id="WP_098246717.1">
    <property type="nucleotide sequence ID" value="NZ_CP022685.1"/>
</dbReference>
<dbReference type="Gene3D" id="1.10.1200.10">
    <property type="entry name" value="ACP-like"/>
    <property type="match status" value="1"/>
</dbReference>
<dbReference type="Pfam" id="PF00109">
    <property type="entry name" value="ketoacyl-synt"/>
    <property type="match status" value="1"/>
</dbReference>
<evidence type="ECO:0000256" key="1">
    <source>
        <dbReference type="ARBA" id="ARBA00001957"/>
    </source>
</evidence>
<dbReference type="Proteomes" id="UP000221011">
    <property type="component" value="Chromosome"/>
</dbReference>
<protein>
    <submittedName>
        <fullName evidence="11">Malonyl CoA-acyl carrier protein transacylase</fullName>
        <ecNumber evidence="11">2.3.1.39</ecNumber>
    </submittedName>
</protein>
<keyword evidence="2" id="KW-0596">Phosphopantetheine</keyword>
<dbReference type="GO" id="GO:0004314">
    <property type="term" value="F:[acyl-carrier-protein] S-malonyltransferase activity"/>
    <property type="evidence" value="ECO:0007669"/>
    <property type="project" value="UniProtKB-EC"/>
</dbReference>
<keyword evidence="5" id="KW-0045">Antibiotic biosynthesis</keyword>
<dbReference type="SUPFAM" id="SSF53901">
    <property type="entry name" value="Thiolase-like"/>
    <property type="match status" value="1"/>
</dbReference>
<dbReference type="InterPro" id="IPR015083">
    <property type="entry name" value="NorB/c/GfsB-D-like_docking"/>
</dbReference>
<dbReference type="SMART" id="SM00825">
    <property type="entry name" value="PKS_KS"/>
    <property type="match status" value="1"/>
</dbReference>
<keyword evidence="7 11" id="KW-0012">Acyltransferase</keyword>
<gene>
    <name evidence="11" type="ORF">KY5_7828</name>
</gene>
<dbReference type="KEGG" id="sfk:KY5_7828"/>
<dbReference type="InterPro" id="IPR016035">
    <property type="entry name" value="Acyl_Trfase/lysoPLipase"/>
</dbReference>
<dbReference type="SMART" id="SM01294">
    <property type="entry name" value="PKS_PP_betabranch"/>
    <property type="match status" value="1"/>
</dbReference>
<dbReference type="GO" id="GO:0006633">
    <property type="term" value="P:fatty acid biosynthetic process"/>
    <property type="evidence" value="ECO:0007669"/>
    <property type="project" value="InterPro"/>
</dbReference>
<evidence type="ECO:0000256" key="4">
    <source>
        <dbReference type="ARBA" id="ARBA00022679"/>
    </source>
</evidence>
<dbReference type="GO" id="GO:0004312">
    <property type="term" value="F:fatty acid synthase activity"/>
    <property type="evidence" value="ECO:0007669"/>
    <property type="project" value="TreeGrafter"/>
</dbReference>
<evidence type="ECO:0000259" key="10">
    <source>
        <dbReference type="PROSITE" id="PS52004"/>
    </source>
</evidence>
<keyword evidence="12" id="KW-1185">Reference proteome</keyword>
<comment type="cofactor">
    <cofactor evidence="1">
        <name>pantetheine 4'-phosphate</name>
        <dbReference type="ChEBI" id="CHEBI:47942"/>
    </cofactor>
</comment>
<dbReference type="InterPro" id="IPR001227">
    <property type="entry name" value="Ac_transferase_dom_sf"/>
</dbReference>
<dbReference type="SMART" id="SM00827">
    <property type="entry name" value="PKS_AT"/>
    <property type="match status" value="1"/>
</dbReference>
<sequence>MARSTEQIVEALRAALTEADRLRKHNQHLVAAATEPIAIVGMACRFPGGADSPEQLWELLAAGKDMMIPVPEDRGWDLDAVLGTGADGSPRTAEGGFLEGVSLFDADFFGIAPREALPMDPQQRLMLETAWEAFERAGMDPLSLKGSRTGVFVGTSYSAYASDVPFVPAEIQGYSMTGNVTSVASGRISYTLGLEGPAVTIDTACSSSLVALHQAAHALRAGDCPLALVGGVTVMPIPALFVEFTRTRGLASDGRVKAFAAAADGTAWAEGAGAVVVERLSDARRNGHQVLAVIRGSALNQDGSSNGLTAPSGPAQRRVIRAALDNAGLTSADVDAVEAHGTGTTLGDPIEAQALLATYGQGRAPDAPLWLGSIKSNIGHTGTAAGMASLIKTVQALRHGVLPKTLNVDEPTPNVDWSSGAVELLTETRPWPETGGRPRRAGISAFGISGTNAHVIVEQAIPEVVAAERPEAVGPRPAEVLLPVAAKTVPALRAQAARLERALAERPDLSPLDAGYSLATTRAMLGERAVVIAADRAEALHGLRALAEGAPAAGLVEGTAAQRAETAFLFTGQGAQRAGMGRELYEAFPVFAAAFDAACAPLDRHLPRPLREVVFAEEGSPEAALLDETVFTQTGTFALQVALHRLWESWGVRPGYLIGHSVGELSAAHISGVLSLEHAAELVAARGTLMQRLPSGGAMHVLQASEAEVAPLLEGRSSEMSVAAVNGPAVTVVSGDEEAVAEIAAHFADQGRKTKRLRVSHAFHSPRMEAIVDDFRAVASRLEYAPPQLPVVSNVTGLQLAAREICDPEYWVRHVRGAVRFLDGVRTLADAGVTAFVELGPDAVLTAMARDCLGGRAADVALVPTLRRSRPEVRCALTAVATAHVKGVPLDWEKVFDGSGAQRVDLPTYAFQRRRFWLENVADPVASGAVAALAGSRNTAPAQGSPAAGAAAPAPLGAEPDAAGESLRERMRGLDEDARRGPLLALIRQYVAGVLGHASADEIAPGRDFSDMGFDSMSAVEFTVRICDATGFTLPSTIVLDHPTAEHLAEFLAREFGKPGTDAAPSDGSAEGLGGLFVRACQEGRAAEAHRLMSELADYRPGFSTLAELDRAPRTVWLCDGADEPVLICFPSFVWQQNFYQYSRLATGFRGSRATAMVGLPGFLTGEPLPTSVGALAEALGDAALRAADGRRFALLGHSGGGSIASVVTAHLESREAGPEALILLDTPTWGGLNGLGEEWGETVQTSLLGRKERIEQAGDGGGEAWITARARYAGFDYSVPRLAAPTLLVRATEPVGGPGAAAPESDGWRVTWEQEHTLEEVPGDHFSMLEGDHAAHTARAVEDWLRRPARGGAS</sequence>
<evidence type="ECO:0000256" key="2">
    <source>
        <dbReference type="ARBA" id="ARBA00022450"/>
    </source>
</evidence>
<dbReference type="Pfam" id="PF08990">
    <property type="entry name" value="Docking"/>
    <property type="match status" value="1"/>
</dbReference>
<dbReference type="Pfam" id="PF00975">
    <property type="entry name" value="Thioesterase"/>
    <property type="match status" value="1"/>
</dbReference>
<dbReference type="GO" id="GO:0031177">
    <property type="term" value="F:phosphopantetheine binding"/>
    <property type="evidence" value="ECO:0007669"/>
    <property type="project" value="InterPro"/>
</dbReference>
<dbReference type="Pfam" id="PF00698">
    <property type="entry name" value="Acyl_transf_1"/>
    <property type="match status" value="1"/>
</dbReference>
<dbReference type="InterPro" id="IPR014030">
    <property type="entry name" value="Ketoacyl_synth_N"/>
</dbReference>
<feature type="domain" description="Carrier" evidence="9">
    <location>
        <begin position="981"/>
        <end position="1056"/>
    </location>
</feature>
<dbReference type="InterPro" id="IPR014043">
    <property type="entry name" value="Acyl_transferase_dom"/>
</dbReference>
<dbReference type="SUPFAM" id="SSF52151">
    <property type="entry name" value="FabD/lysophospholipase-like"/>
    <property type="match status" value="1"/>
</dbReference>
<dbReference type="Gene3D" id="3.40.47.10">
    <property type="match status" value="1"/>
</dbReference>
<organism evidence="11 12">
    <name type="scientific">Streptomyces formicae</name>
    <dbReference type="NCBI Taxonomy" id="1616117"/>
    <lineage>
        <taxon>Bacteria</taxon>
        <taxon>Bacillati</taxon>
        <taxon>Actinomycetota</taxon>
        <taxon>Actinomycetes</taxon>
        <taxon>Kitasatosporales</taxon>
        <taxon>Streptomycetaceae</taxon>
        <taxon>Streptomyces</taxon>
    </lineage>
</organism>
<dbReference type="CDD" id="cd00833">
    <property type="entry name" value="PKS"/>
    <property type="match status" value="1"/>
</dbReference>
<dbReference type="SMART" id="SM00824">
    <property type="entry name" value="PKS_TE"/>
    <property type="match status" value="1"/>
</dbReference>
<dbReference type="Gene3D" id="3.40.50.1820">
    <property type="entry name" value="alpha/beta hydrolase"/>
    <property type="match status" value="1"/>
</dbReference>
<dbReference type="InterPro" id="IPR009081">
    <property type="entry name" value="PP-bd_ACP"/>
</dbReference>
<evidence type="ECO:0000313" key="12">
    <source>
        <dbReference type="Proteomes" id="UP000221011"/>
    </source>
</evidence>
<dbReference type="InterPro" id="IPR050091">
    <property type="entry name" value="PKS_NRPS_Biosynth_Enz"/>
</dbReference>
<dbReference type="InterPro" id="IPR036736">
    <property type="entry name" value="ACP-like_sf"/>
</dbReference>
<dbReference type="PANTHER" id="PTHR43775">
    <property type="entry name" value="FATTY ACID SYNTHASE"/>
    <property type="match status" value="1"/>
</dbReference>
<dbReference type="Pfam" id="PF02801">
    <property type="entry name" value="Ketoacyl-synt_C"/>
    <property type="match status" value="1"/>
</dbReference>
<dbReference type="PROSITE" id="PS50075">
    <property type="entry name" value="CARRIER"/>
    <property type="match status" value="1"/>
</dbReference>
<evidence type="ECO:0000256" key="6">
    <source>
        <dbReference type="ARBA" id="ARBA00023268"/>
    </source>
</evidence>
<dbReference type="FunFam" id="3.40.47.10:FF:000019">
    <property type="entry name" value="Polyketide synthase type I"/>
    <property type="match status" value="1"/>
</dbReference>
<dbReference type="GO" id="GO:0033068">
    <property type="term" value="P:macrolide biosynthetic process"/>
    <property type="evidence" value="ECO:0007669"/>
    <property type="project" value="UniProtKB-ARBA"/>
</dbReference>
<dbReference type="InterPro" id="IPR016039">
    <property type="entry name" value="Thiolase-like"/>
</dbReference>
<evidence type="ECO:0000256" key="3">
    <source>
        <dbReference type="ARBA" id="ARBA00022553"/>
    </source>
</evidence>
<dbReference type="EC" id="2.3.1.39" evidence="11"/>
<keyword evidence="6" id="KW-0511">Multifunctional enzyme</keyword>
<dbReference type="InterPro" id="IPR014031">
    <property type="entry name" value="Ketoacyl_synth_C"/>
</dbReference>
<dbReference type="InterPro" id="IPR001031">
    <property type="entry name" value="Thioesterase"/>
</dbReference>
<dbReference type="InterPro" id="IPR029058">
    <property type="entry name" value="AB_hydrolase_fold"/>
</dbReference>
<dbReference type="Gene3D" id="3.40.366.10">
    <property type="entry name" value="Malonyl-Coenzyme A Acyl Carrier Protein, domain 2"/>
    <property type="match status" value="1"/>
</dbReference>
<dbReference type="InterPro" id="IPR018201">
    <property type="entry name" value="Ketoacyl_synth_AS"/>
</dbReference>
<dbReference type="InterPro" id="IPR020802">
    <property type="entry name" value="TesA-like"/>
</dbReference>
<evidence type="ECO:0000256" key="5">
    <source>
        <dbReference type="ARBA" id="ARBA00023194"/>
    </source>
</evidence>
<evidence type="ECO:0000256" key="7">
    <source>
        <dbReference type="ARBA" id="ARBA00023315"/>
    </source>
</evidence>
<reference evidence="11 12" key="1">
    <citation type="submission" date="2017-08" db="EMBL/GenBank/DDBJ databases">
        <title>Complete Genome Sequence of Streptomyces formicae KY5, the formicamycin producer.</title>
        <authorList>
            <person name="Holmes N.A."/>
            <person name="Devine R."/>
            <person name="Qin Z."/>
            <person name="Seipke R.F."/>
            <person name="Wilkinson B."/>
            <person name="Hutchings M.I."/>
        </authorList>
    </citation>
    <scope>NUCLEOTIDE SEQUENCE [LARGE SCALE GENOMIC DNA]</scope>
    <source>
        <strain evidence="11 12">KY5</strain>
    </source>
</reference>
<evidence type="ECO:0000256" key="8">
    <source>
        <dbReference type="SAM" id="MobiDB-lite"/>
    </source>
</evidence>
<proteinExistence type="predicted"/>
<feature type="domain" description="Ketosynthase family 3 (KS3)" evidence="10">
    <location>
        <begin position="34"/>
        <end position="459"/>
    </location>
</feature>
<dbReference type="InterPro" id="IPR016036">
    <property type="entry name" value="Malonyl_transacylase_ACP-bd"/>
</dbReference>
<keyword evidence="3" id="KW-0597">Phosphoprotein</keyword>
<dbReference type="Pfam" id="PF00550">
    <property type="entry name" value="PP-binding"/>
    <property type="match status" value="1"/>
</dbReference>
<dbReference type="GO" id="GO:0004315">
    <property type="term" value="F:3-oxoacyl-[acyl-carrier-protein] synthase activity"/>
    <property type="evidence" value="ECO:0007669"/>
    <property type="project" value="InterPro"/>
</dbReference>
<accession>A0A291QMW4</accession>
<dbReference type="PROSITE" id="PS52004">
    <property type="entry name" value="KS3_2"/>
    <property type="match status" value="1"/>
</dbReference>
<dbReference type="Gene3D" id="3.30.70.3290">
    <property type="match status" value="1"/>
</dbReference>
<dbReference type="SUPFAM" id="SSF53474">
    <property type="entry name" value="alpha/beta-Hydrolases"/>
    <property type="match status" value="1"/>
</dbReference>
<dbReference type="EMBL" id="CP022685">
    <property type="protein sequence ID" value="ATL32846.1"/>
    <property type="molecule type" value="Genomic_DNA"/>
</dbReference>
<evidence type="ECO:0000313" key="11">
    <source>
        <dbReference type="EMBL" id="ATL32846.1"/>
    </source>
</evidence>
<dbReference type="Pfam" id="PF16197">
    <property type="entry name" value="KAsynt_C_assoc"/>
    <property type="match status" value="1"/>
</dbReference>
<dbReference type="InterPro" id="IPR020841">
    <property type="entry name" value="PKS_Beta-ketoAc_synthase_dom"/>
</dbReference>
<name>A0A291QMW4_9ACTN</name>
<dbReference type="PANTHER" id="PTHR43775:SF51">
    <property type="entry name" value="INACTIVE PHENOLPHTHIOCEROL SYNTHESIS POLYKETIDE SYNTHASE TYPE I PKS1-RELATED"/>
    <property type="match status" value="1"/>
</dbReference>